<accession>A0A517LA99</accession>
<dbReference type="InterPro" id="IPR002018">
    <property type="entry name" value="CarbesteraseB"/>
</dbReference>
<organism evidence="3 4">
    <name type="scientific">Venturia effusa</name>
    <dbReference type="NCBI Taxonomy" id="50376"/>
    <lineage>
        <taxon>Eukaryota</taxon>
        <taxon>Fungi</taxon>
        <taxon>Dikarya</taxon>
        <taxon>Ascomycota</taxon>
        <taxon>Pezizomycotina</taxon>
        <taxon>Dothideomycetes</taxon>
        <taxon>Pleosporomycetidae</taxon>
        <taxon>Venturiales</taxon>
        <taxon>Venturiaceae</taxon>
        <taxon>Venturia</taxon>
    </lineage>
</organism>
<feature type="signal peptide" evidence="1">
    <location>
        <begin position="1"/>
        <end position="21"/>
    </location>
</feature>
<protein>
    <recommendedName>
        <fullName evidence="2">Carboxylesterase type B domain-containing protein</fullName>
    </recommendedName>
</protein>
<dbReference type="EMBL" id="CP042192">
    <property type="protein sequence ID" value="QDS72560.1"/>
    <property type="molecule type" value="Genomic_DNA"/>
</dbReference>
<sequence length="557" mass="61197">MARLSISRALLAVHAFATVQAQLWNHTIQTTYGPVSGFEYFNASTLKTYFDMSSANVTAFLGIPYGADTAYENRWKPAQPPTPWNETFQATAFGDSCPTGPTSQFSGGQTVSENCLSLNIWTNAASADAKLPVMVWNQGSEETSDDTWWYGGGMALKDVILISFNRRDDVFGYLAHPDLNQEGFELTGHYTSGNYGVLDQLAVLKWIQANIANFGGDPERVTLAGQSFGSSQVYHAVNSPLFKGYFHGGISQSGIRYPKDTLLAGLATSYVTMLDALDFGQNYTYSHNATTIAELRKLSLAELQVGSNDRVTSASIYWVTALSTMYPLIFKPVLDGYVLPKTYMQTLIDGPANDVPLITGNTKDESGAATSTNYTLAEFNYYNQLRFGSLYSNMTQLYPTNNNDTTANSQWNQIATDVSLVGSWLYATDWYKSANSSFYTYFWTHAPPGQSQGAFHQSEIMYALNALYANAAKYPFTATDYAIQAKMSAYWANFAKTLDPNLGGSYTGNGTLPNWAPNTSNGTRVVYELGDAFGNRPVAAAGHVEFIEDYFGRQAAY</sequence>
<dbReference type="InterPro" id="IPR029058">
    <property type="entry name" value="AB_hydrolase_fold"/>
</dbReference>
<dbReference type="OrthoDB" id="408631at2759"/>
<keyword evidence="4" id="KW-1185">Reference proteome</keyword>
<dbReference type="AlphaFoldDB" id="A0A517LA99"/>
<dbReference type="Proteomes" id="UP000316270">
    <property type="component" value="Chromosome 8"/>
</dbReference>
<evidence type="ECO:0000313" key="4">
    <source>
        <dbReference type="Proteomes" id="UP000316270"/>
    </source>
</evidence>
<feature type="chain" id="PRO_5021807442" description="Carboxylesterase type B domain-containing protein" evidence="1">
    <location>
        <begin position="22"/>
        <end position="557"/>
    </location>
</feature>
<evidence type="ECO:0000313" key="3">
    <source>
        <dbReference type="EMBL" id="QDS72560.1"/>
    </source>
</evidence>
<gene>
    <name evidence="3" type="ORF">FKW77_000651</name>
</gene>
<dbReference type="Pfam" id="PF00135">
    <property type="entry name" value="COesterase"/>
    <property type="match status" value="1"/>
</dbReference>
<dbReference type="SUPFAM" id="SSF53474">
    <property type="entry name" value="alpha/beta-Hydrolases"/>
    <property type="match status" value="1"/>
</dbReference>
<feature type="domain" description="Carboxylesterase type B" evidence="2">
    <location>
        <begin position="27"/>
        <end position="524"/>
    </location>
</feature>
<reference evidence="3 4" key="1">
    <citation type="submission" date="2019-07" db="EMBL/GenBank/DDBJ databases">
        <title>Finished genome of Venturia effusa.</title>
        <authorList>
            <person name="Young C.A."/>
            <person name="Cox M.P."/>
            <person name="Ganley A.R.D."/>
            <person name="David W.J."/>
        </authorList>
    </citation>
    <scope>NUCLEOTIDE SEQUENCE [LARGE SCALE GENOMIC DNA]</scope>
    <source>
        <strain evidence="4">albino</strain>
    </source>
</reference>
<dbReference type="Gene3D" id="3.40.50.1820">
    <property type="entry name" value="alpha/beta hydrolase"/>
    <property type="match status" value="1"/>
</dbReference>
<name>A0A517LA99_9PEZI</name>
<evidence type="ECO:0000256" key="1">
    <source>
        <dbReference type="SAM" id="SignalP"/>
    </source>
</evidence>
<dbReference type="PANTHER" id="PTHR11559">
    <property type="entry name" value="CARBOXYLESTERASE"/>
    <property type="match status" value="1"/>
</dbReference>
<evidence type="ECO:0000259" key="2">
    <source>
        <dbReference type="Pfam" id="PF00135"/>
    </source>
</evidence>
<proteinExistence type="predicted"/>
<dbReference type="InterPro" id="IPR050309">
    <property type="entry name" value="Type-B_Carboxylest/Lipase"/>
</dbReference>
<dbReference type="STRING" id="50376.A0A517LA99"/>
<keyword evidence="1" id="KW-0732">Signal</keyword>